<keyword evidence="3" id="KW-1185">Reference proteome</keyword>
<sequence>METGPRVFKAADVLVLPFALWTLTRADLTCEPSCEPKPVKETLRLLLCLRLFVGNKTCWRPELHEIRTRETRDPEEDIREPRRALLQGPGCDLDLKVKRYPKVLCSLGQFLCKLLSLVQRLLVRVVQRRLLGGHGQLLQESTQVVALAQEALGGLSPLGLPVQGVHQPLAHHDHQLTLRDELLRRLAVPKAAHKSIDGLLESAEVKPAVLRHGGGSLLLWAAAGLGGVTLVTSLRSGDMEQRASLPSLFASIWTFLRLWLTDGVEGLRSFLWGSEQKLAIGIDDGHQAFDVLWNGPRHHDEAVQLVRGLDMPRVLAERVEGPPSHVQSTHCLL</sequence>
<evidence type="ECO:0000313" key="2">
    <source>
        <dbReference type="EMBL" id="TNN79691.1"/>
    </source>
</evidence>
<organism evidence="2 3">
    <name type="scientific">Liparis tanakae</name>
    <name type="common">Tanaka's snailfish</name>
    <dbReference type="NCBI Taxonomy" id="230148"/>
    <lineage>
        <taxon>Eukaryota</taxon>
        <taxon>Metazoa</taxon>
        <taxon>Chordata</taxon>
        <taxon>Craniata</taxon>
        <taxon>Vertebrata</taxon>
        <taxon>Euteleostomi</taxon>
        <taxon>Actinopterygii</taxon>
        <taxon>Neopterygii</taxon>
        <taxon>Teleostei</taxon>
        <taxon>Neoteleostei</taxon>
        <taxon>Acanthomorphata</taxon>
        <taxon>Eupercaria</taxon>
        <taxon>Perciformes</taxon>
        <taxon>Cottioidei</taxon>
        <taxon>Cottales</taxon>
        <taxon>Liparidae</taxon>
        <taxon>Liparis</taxon>
    </lineage>
</organism>
<evidence type="ECO:0000313" key="3">
    <source>
        <dbReference type="Proteomes" id="UP000314294"/>
    </source>
</evidence>
<dbReference type="EMBL" id="SRLO01000062">
    <property type="protein sequence ID" value="TNN79691.1"/>
    <property type="molecule type" value="Genomic_DNA"/>
</dbReference>
<dbReference type="AlphaFoldDB" id="A0A4Z2IPE1"/>
<evidence type="ECO:0000256" key="1">
    <source>
        <dbReference type="SAM" id="SignalP"/>
    </source>
</evidence>
<dbReference type="Proteomes" id="UP000314294">
    <property type="component" value="Unassembled WGS sequence"/>
</dbReference>
<feature type="signal peptide" evidence="1">
    <location>
        <begin position="1"/>
        <end position="26"/>
    </location>
</feature>
<dbReference type="OrthoDB" id="10680861at2759"/>
<feature type="chain" id="PRO_5021332608" evidence="1">
    <location>
        <begin position="27"/>
        <end position="333"/>
    </location>
</feature>
<gene>
    <name evidence="2" type="ORF">EYF80_010065</name>
</gene>
<reference evidence="2 3" key="1">
    <citation type="submission" date="2019-03" db="EMBL/GenBank/DDBJ databases">
        <title>First draft genome of Liparis tanakae, snailfish: a comprehensive survey of snailfish specific genes.</title>
        <authorList>
            <person name="Kim W."/>
            <person name="Song I."/>
            <person name="Jeong J.-H."/>
            <person name="Kim D."/>
            <person name="Kim S."/>
            <person name="Ryu S."/>
            <person name="Song J.Y."/>
            <person name="Lee S.K."/>
        </authorList>
    </citation>
    <scope>NUCLEOTIDE SEQUENCE [LARGE SCALE GENOMIC DNA]</scope>
    <source>
        <tissue evidence="2">Muscle</tissue>
    </source>
</reference>
<proteinExistence type="predicted"/>
<accession>A0A4Z2IPE1</accession>
<protein>
    <submittedName>
        <fullName evidence="2">Uncharacterized protein</fullName>
    </submittedName>
</protein>
<name>A0A4Z2IPE1_9TELE</name>
<comment type="caution">
    <text evidence="2">The sequence shown here is derived from an EMBL/GenBank/DDBJ whole genome shotgun (WGS) entry which is preliminary data.</text>
</comment>
<keyword evidence="1" id="KW-0732">Signal</keyword>